<dbReference type="RefSeq" id="WP_096862526.1">
    <property type="nucleotide sequence ID" value="NZ_CP023668.1"/>
</dbReference>
<dbReference type="AlphaFoldDB" id="A0A291IR72"/>
<protein>
    <submittedName>
        <fullName evidence="2">Uncharacterized protein</fullName>
    </submittedName>
</protein>
<sequence>MADNKNQKTASEHERIWVKQFNKYLDELTIDEWNAMANSSCGDINRTGYETKKDKKKDCKDDPTGC</sequence>
<keyword evidence="3" id="KW-1185">Reference proteome</keyword>
<proteinExistence type="predicted"/>
<evidence type="ECO:0000313" key="3">
    <source>
        <dbReference type="Proteomes" id="UP000232227"/>
    </source>
</evidence>
<dbReference type="Proteomes" id="UP000232227">
    <property type="component" value="Chromosome"/>
</dbReference>
<dbReference type="KEGG" id="mlac:CP520_00470"/>
<feature type="compositionally biased region" description="Basic and acidic residues" evidence="1">
    <location>
        <begin position="49"/>
        <end position="66"/>
    </location>
</feature>
<name>A0A291IR72_9MOLU</name>
<evidence type="ECO:0000313" key="2">
    <source>
        <dbReference type="EMBL" id="ATG97238.1"/>
    </source>
</evidence>
<gene>
    <name evidence="2" type="ORF">CP520_00470</name>
</gene>
<organism evidence="2 3">
    <name type="scientific">Mesoplasma lactucae ATCC 49193</name>
    <dbReference type="NCBI Taxonomy" id="81460"/>
    <lineage>
        <taxon>Bacteria</taxon>
        <taxon>Bacillati</taxon>
        <taxon>Mycoplasmatota</taxon>
        <taxon>Mollicutes</taxon>
        <taxon>Entomoplasmatales</taxon>
        <taxon>Entomoplasmataceae</taxon>
        <taxon>Mesoplasma</taxon>
    </lineage>
</organism>
<reference evidence="2 3" key="1">
    <citation type="submission" date="2017-09" db="EMBL/GenBank/DDBJ databases">
        <title>SPAdes assembly of the Mesoplasma lactucae genome.</title>
        <authorList>
            <person name="Knight T.F."/>
            <person name="Rubinstein R."/>
            <person name="Citino T."/>
        </authorList>
    </citation>
    <scope>NUCLEOTIDE SEQUENCE [LARGE SCALE GENOMIC DNA]</scope>
    <source>
        <strain evidence="2 3">831-C4</strain>
    </source>
</reference>
<accession>A0A291IR72</accession>
<dbReference type="EMBL" id="CP023668">
    <property type="protein sequence ID" value="ATG97238.1"/>
    <property type="molecule type" value="Genomic_DNA"/>
</dbReference>
<evidence type="ECO:0000256" key="1">
    <source>
        <dbReference type="SAM" id="MobiDB-lite"/>
    </source>
</evidence>
<feature type="region of interest" description="Disordered" evidence="1">
    <location>
        <begin position="45"/>
        <end position="66"/>
    </location>
</feature>